<dbReference type="InterPro" id="IPR036691">
    <property type="entry name" value="Endo/exonu/phosph_ase_sf"/>
</dbReference>
<evidence type="ECO:0000313" key="2">
    <source>
        <dbReference type="EMBL" id="KAG5571324.1"/>
    </source>
</evidence>
<comment type="caution">
    <text evidence="2">The sequence shown here is derived from an EMBL/GenBank/DDBJ whole genome shotgun (WGS) entry which is preliminary data.</text>
</comment>
<gene>
    <name evidence="2" type="ORF">H5410_061090</name>
</gene>
<dbReference type="AlphaFoldDB" id="A0A9J5W7W8"/>
<accession>A0A9J5W7W8</accession>
<keyword evidence="1" id="KW-1133">Transmembrane helix</keyword>
<dbReference type="Gene3D" id="3.60.10.10">
    <property type="entry name" value="Endonuclease/exonuclease/phosphatase"/>
    <property type="match status" value="1"/>
</dbReference>
<dbReference type="SUPFAM" id="SSF56219">
    <property type="entry name" value="DNase I-like"/>
    <property type="match status" value="1"/>
</dbReference>
<reference evidence="2 3" key="1">
    <citation type="submission" date="2020-09" db="EMBL/GenBank/DDBJ databases">
        <title>De no assembly of potato wild relative species, Solanum commersonii.</title>
        <authorList>
            <person name="Cho K."/>
        </authorList>
    </citation>
    <scope>NUCLEOTIDE SEQUENCE [LARGE SCALE GENOMIC DNA]</scope>
    <source>
        <strain evidence="2">LZ3.2</strain>
        <tissue evidence="2">Leaf</tissue>
    </source>
</reference>
<name>A0A9J5W7W8_SOLCO</name>
<organism evidence="2 3">
    <name type="scientific">Solanum commersonii</name>
    <name type="common">Commerson's wild potato</name>
    <name type="synonym">Commerson's nightshade</name>
    <dbReference type="NCBI Taxonomy" id="4109"/>
    <lineage>
        <taxon>Eukaryota</taxon>
        <taxon>Viridiplantae</taxon>
        <taxon>Streptophyta</taxon>
        <taxon>Embryophyta</taxon>
        <taxon>Tracheophyta</taxon>
        <taxon>Spermatophyta</taxon>
        <taxon>Magnoliopsida</taxon>
        <taxon>eudicotyledons</taxon>
        <taxon>Gunneridae</taxon>
        <taxon>Pentapetalae</taxon>
        <taxon>asterids</taxon>
        <taxon>lamiids</taxon>
        <taxon>Solanales</taxon>
        <taxon>Solanaceae</taxon>
        <taxon>Solanoideae</taxon>
        <taxon>Solaneae</taxon>
        <taxon>Solanum</taxon>
    </lineage>
</organism>
<dbReference type="PANTHER" id="PTHR33710">
    <property type="entry name" value="BNAC02G09200D PROTEIN"/>
    <property type="match status" value="1"/>
</dbReference>
<feature type="transmembrane region" description="Helical" evidence="1">
    <location>
        <begin position="161"/>
        <end position="177"/>
    </location>
</feature>
<sequence>MLQRHHKIVLVFLMEPFQDTSNIKKIQKEVGDAILGVISYSNQQLTILLTLKDGMKVLSTVVYAKCSNIERLSLWDDLYSLSLNFPIPWMVGGDFNYEAFACCIGSCDLSDIKFIGNSFTWWNGRVNEECIFKRLDRVIVNQALLLYLVILAYNTYLGLDLIMLHYYFLVTLVLYLLRELRRALSKWNKAKFGDIFKQLAIREDIAHAELKLYLHHEEDIWRQKASVQWFNEGDRNTKNFHYLVKGRKKKLKLTRIQKVDGTWAKIIDEIANERYIQPKITQEENAFVKILPNEEEIKKVVFELNPDSACGLNGLKGGYFTKVYYTY</sequence>
<evidence type="ECO:0000256" key="1">
    <source>
        <dbReference type="SAM" id="Phobius"/>
    </source>
</evidence>
<dbReference type="EMBL" id="JACXVP010000012">
    <property type="protein sequence ID" value="KAG5571324.1"/>
    <property type="molecule type" value="Genomic_DNA"/>
</dbReference>
<evidence type="ECO:0008006" key="4">
    <source>
        <dbReference type="Google" id="ProtNLM"/>
    </source>
</evidence>
<keyword evidence="3" id="KW-1185">Reference proteome</keyword>
<evidence type="ECO:0000313" key="3">
    <source>
        <dbReference type="Proteomes" id="UP000824120"/>
    </source>
</evidence>
<dbReference type="PANTHER" id="PTHR33710:SF79">
    <property type="entry name" value="OS06G0205337 PROTEIN"/>
    <property type="match status" value="1"/>
</dbReference>
<keyword evidence="1" id="KW-0472">Membrane</keyword>
<protein>
    <recommendedName>
        <fullName evidence="4">Endonuclease/exonuclease/phosphatase domain-containing protein</fullName>
    </recommendedName>
</protein>
<proteinExistence type="predicted"/>
<keyword evidence="1" id="KW-0812">Transmembrane</keyword>
<dbReference type="Proteomes" id="UP000824120">
    <property type="component" value="Chromosome 12"/>
</dbReference>
<feature type="transmembrane region" description="Helical" evidence="1">
    <location>
        <begin position="138"/>
        <end position="155"/>
    </location>
</feature>